<dbReference type="SUPFAM" id="SSF56784">
    <property type="entry name" value="HAD-like"/>
    <property type="match status" value="1"/>
</dbReference>
<dbReference type="Proteomes" id="UP000035648">
    <property type="component" value="Chromosome"/>
</dbReference>
<dbReference type="PANTHER" id="PTHR35134">
    <property type="entry name" value="NUCLEOTIDASE YQFW-RELATED"/>
    <property type="match status" value="1"/>
</dbReference>
<organism evidence="1 2">
    <name type="scientific">Berkelbacteria bacterium GW2011_GWE1_39_12</name>
    <dbReference type="NCBI Taxonomy" id="1618337"/>
    <lineage>
        <taxon>Bacteria</taxon>
        <taxon>Candidatus Berkelbacteria</taxon>
    </lineage>
</organism>
<reference evidence="1 2" key="1">
    <citation type="journal article" date="2015" name="Nature">
        <title>rRNA introns, odd ribosomes, and small enigmatic genomes across a large radiation of phyla.</title>
        <authorList>
            <person name="Brown C.T."/>
            <person name="Hug L.A."/>
            <person name="Thomas B.C."/>
            <person name="Sharon I."/>
            <person name="Castelle C.J."/>
            <person name="Singh A."/>
            <person name="Wilkins M.J."/>
            <person name="Williams K.H."/>
            <person name="Banfield J.F."/>
        </authorList>
    </citation>
    <scope>NUCLEOTIDE SEQUENCE [LARGE SCALE GENOMIC DNA]</scope>
</reference>
<dbReference type="KEGG" id="bbgw:UT28_C0001G0030"/>
<dbReference type="PANTHER" id="PTHR35134:SF2">
    <property type="entry name" value="NUCLEOTIDASE YQFW-RELATED"/>
    <property type="match status" value="1"/>
</dbReference>
<name>A0A0G4B1Y9_9BACT</name>
<gene>
    <name evidence="1" type="ORF">UT28_C0001G0030</name>
</gene>
<protein>
    <submittedName>
        <fullName evidence="1">Uncharacterized protein</fullName>
    </submittedName>
</protein>
<dbReference type="STRING" id="1618337.UT28_C0001G0030"/>
<dbReference type="AlphaFoldDB" id="A0A0G4B1Y9"/>
<proteinExistence type="predicted"/>
<dbReference type="InterPro" id="IPR023214">
    <property type="entry name" value="HAD_sf"/>
</dbReference>
<dbReference type="InterPro" id="IPR036412">
    <property type="entry name" value="HAD-like_sf"/>
</dbReference>
<dbReference type="EMBL" id="CP011213">
    <property type="protein sequence ID" value="AKM81849.1"/>
    <property type="molecule type" value="Genomic_DNA"/>
</dbReference>
<evidence type="ECO:0000313" key="1">
    <source>
        <dbReference type="EMBL" id="AKM81849.1"/>
    </source>
</evidence>
<evidence type="ECO:0000313" key="2">
    <source>
        <dbReference type="Proteomes" id="UP000035648"/>
    </source>
</evidence>
<dbReference type="InterPro" id="IPR052419">
    <property type="entry name" value="5_3-deoxyribonucleotidase-like"/>
</dbReference>
<sequence>MILKSGSVLATDIDDVIFPFVSAFIAYQNCVFGTKIQLAQVTDYFNFEEVLGVTRKEKIKRMHEFLRLVGLEFPPIIGAVEALDKLRVLFPNQAMITGRQYAVQDLSIRYLDKFLPDRKFQTVFCNHCIGDDAISKSEACLRLGVSHIIDDSLEYAIDCAKAGVQVLLFGDYPWNRQKIPKEYEGIITRTPSWQDVLAYFELS</sequence>
<accession>A0A0G4B1Y9</accession>
<dbReference type="Gene3D" id="3.40.50.1000">
    <property type="entry name" value="HAD superfamily/HAD-like"/>
    <property type="match status" value="1"/>
</dbReference>